<dbReference type="OrthoDB" id="9808437at2"/>
<evidence type="ECO:0000313" key="2">
    <source>
        <dbReference type="EMBL" id="KAA5607285.1"/>
    </source>
</evidence>
<gene>
    <name evidence="2" type="ORF">F1188_00500</name>
</gene>
<dbReference type="EMBL" id="VWPJ01000001">
    <property type="protein sequence ID" value="KAA5607285.1"/>
    <property type="molecule type" value="Genomic_DNA"/>
</dbReference>
<dbReference type="InterPro" id="IPR010852">
    <property type="entry name" value="ABATE"/>
</dbReference>
<accession>A0A5M6II07</accession>
<keyword evidence="3" id="KW-1185">Reference proteome</keyword>
<dbReference type="SUPFAM" id="SSF160904">
    <property type="entry name" value="Jann2411-like"/>
    <property type="match status" value="1"/>
</dbReference>
<evidence type="ECO:0000313" key="3">
    <source>
        <dbReference type="Proteomes" id="UP000324065"/>
    </source>
</evidence>
<dbReference type="Proteomes" id="UP000324065">
    <property type="component" value="Unassembled WGS sequence"/>
</dbReference>
<name>A0A5M6II07_9PROT</name>
<dbReference type="PANTHER" id="PTHR35525:SF3">
    <property type="entry name" value="BLL6575 PROTEIN"/>
    <property type="match status" value="1"/>
</dbReference>
<dbReference type="Pfam" id="PF07336">
    <property type="entry name" value="ABATE"/>
    <property type="match status" value="1"/>
</dbReference>
<evidence type="ECO:0000259" key="1">
    <source>
        <dbReference type="Pfam" id="PF11706"/>
    </source>
</evidence>
<dbReference type="AlphaFoldDB" id="A0A5M6II07"/>
<comment type="caution">
    <text evidence="2">The sequence shown here is derived from an EMBL/GenBank/DDBJ whole genome shotgun (WGS) entry which is preliminary data.</text>
</comment>
<proteinExistence type="predicted"/>
<dbReference type="Pfam" id="PF11706">
    <property type="entry name" value="zf-CGNR"/>
    <property type="match status" value="1"/>
</dbReference>
<dbReference type="RefSeq" id="WP_150060423.1">
    <property type="nucleotide sequence ID" value="NZ_JACHII010000001.1"/>
</dbReference>
<sequence length="203" mass="22806">MHAWQQHVPQSGHIVLDFLNTIDDELKTRERNALPTWAVTLDWAERADLLTQAERTHLSDVPDGSDPKAVAAEHAALLDFRERLWTLLSGVAAEGAPTGEDRAWLADTVRWGVNHAELLWPASGDDSAIQWLVPVDRAGLATLRARLCVALGALLTRPDFRRLRECGRCTALYLNHGRGAGRRWCRMETCGNRAKIERFRGKR</sequence>
<dbReference type="PANTHER" id="PTHR35525">
    <property type="entry name" value="BLL6575 PROTEIN"/>
    <property type="match status" value="1"/>
</dbReference>
<dbReference type="InterPro" id="IPR023286">
    <property type="entry name" value="ABATE_dom_sf"/>
</dbReference>
<feature type="domain" description="Zinc finger CGNR" evidence="1">
    <location>
        <begin position="162"/>
        <end position="202"/>
    </location>
</feature>
<dbReference type="InterPro" id="IPR021005">
    <property type="entry name" value="Znf_CGNR"/>
</dbReference>
<protein>
    <recommendedName>
        <fullName evidence="1">Zinc finger CGNR domain-containing protein</fullName>
    </recommendedName>
</protein>
<dbReference type="Gene3D" id="1.10.3300.10">
    <property type="entry name" value="Jann2411-like domain"/>
    <property type="match status" value="1"/>
</dbReference>
<reference evidence="2 3" key="1">
    <citation type="submission" date="2019-09" db="EMBL/GenBank/DDBJ databases">
        <title>Genome sequence of Roseospira marina, one of the more divergent members of the non-sulfur purple photosynthetic bacterial family, the Rhodospirillaceae.</title>
        <authorList>
            <person name="Meyer T."/>
            <person name="Kyndt J."/>
        </authorList>
    </citation>
    <scope>NUCLEOTIDE SEQUENCE [LARGE SCALE GENOMIC DNA]</scope>
    <source>
        <strain evidence="2 3">DSM 15113</strain>
    </source>
</reference>
<organism evidence="2 3">
    <name type="scientific">Roseospira marina</name>
    <dbReference type="NCBI Taxonomy" id="140057"/>
    <lineage>
        <taxon>Bacteria</taxon>
        <taxon>Pseudomonadati</taxon>
        <taxon>Pseudomonadota</taxon>
        <taxon>Alphaproteobacteria</taxon>
        <taxon>Rhodospirillales</taxon>
        <taxon>Rhodospirillaceae</taxon>
        <taxon>Roseospira</taxon>
    </lineage>
</organism>